<dbReference type="InterPro" id="IPR008965">
    <property type="entry name" value="CBM2/CBM3_carb-bd_dom_sf"/>
</dbReference>
<dbReference type="SUPFAM" id="SSF49384">
    <property type="entry name" value="Carbohydrate-binding domain"/>
    <property type="match status" value="1"/>
</dbReference>
<dbReference type="AlphaFoldDB" id="A0A136KG38"/>
<evidence type="ECO:0000313" key="2">
    <source>
        <dbReference type="EMBL" id="KXK08386.1"/>
    </source>
</evidence>
<feature type="domain" description="Cohesin" evidence="1">
    <location>
        <begin position="51"/>
        <end position="177"/>
    </location>
</feature>
<dbReference type="Pfam" id="PF00963">
    <property type="entry name" value="Cohesin"/>
    <property type="match status" value="1"/>
</dbReference>
<evidence type="ECO:0000313" key="3">
    <source>
        <dbReference type="Proteomes" id="UP000070449"/>
    </source>
</evidence>
<dbReference type="GO" id="GO:0030246">
    <property type="term" value="F:carbohydrate binding"/>
    <property type="evidence" value="ECO:0007669"/>
    <property type="project" value="InterPro"/>
</dbReference>
<dbReference type="GO" id="GO:0000272">
    <property type="term" value="P:polysaccharide catabolic process"/>
    <property type="evidence" value="ECO:0007669"/>
    <property type="project" value="InterPro"/>
</dbReference>
<dbReference type="Gene3D" id="2.60.40.680">
    <property type="match status" value="1"/>
</dbReference>
<dbReference type="STRING" id="1617427.UZ20_WS6002000915"/>
<dbReference type="EMBL" id="JYPD01000025">
    <property type="protein sequence ID" value="KXK08386.1"/>
    <property type="molecule type" value="Genomic_DNA"/>
</dbReference>
<sequence>MNIIQSAQAQTLDEIASPTIPFDPPGGAVTPTTVTGPSITMTTDQFGIGIGQNMTVDIVIDSKSQEISSYNVQIVYNPNLLEVVDAQPAVSNTQIAYLDNFFEVDENSVNQANGVINLKASSPQGGASFSNRSVARITFKGKQLGLGQVEVNKNNSSLQTLNSTDILQYTNSLSITVSDSSVTVTPTIITSGTAFPTRLPNNSITGDIGGPAGLVLGLLLISLGH</sequence>
<accession>A0A136KG38</accession>
<comment type="caution">
    <text evidence="2">The sequence shown here is derived from an EMBL/GenBank/DDBJ whole genome shotgun (WGS) entry which is preliminary data.</text>
</comment>
<dbReference type="CDD" id="cd08547">
    <property type="entry name" value="Type_II_cohesin"/>
    <property type="match status" value="1"/>
</dbReference>
<gene>
    <name evidence="2" type="ORF">UZ20_WS6002000915</name>
</gene>
<evidence type="ECO:0000259" key="1">
    <source>
        <dbReference type="Pfam" id="PF00963"/>
    </source>
</evidence>
<organism evidence="2 3">
    <name type="scientific">candidate division WS6 bacterium OLB21</name>
    <dbReference type="NCBI Taxonomy" id="1617427"/>
    <lineage>
        <taxon>Bacteria</taxon>
        <taxon>Candidatus Dojkabacteria</taxon>
    </lineage>
</organism>
<proteinExistence type="predicted"/>
<dbReference type="Proteomes" id="UP000070449">
    <property type="component" value="Unassembled WGS sequence"/>
</dbReference>
<name>A0A136KG38_9BACT</name>
<protein>
    <recommendedName>
        <fullName evidence="1">Cohesin domain-containing protein</fullName>
    </recommendedName>
</protein>
<dbReference type="InterPro" id="IPR002102">
    <property type="entry name" value="Cohesin_dom"/>
</dbReference>
<reference evidence="2 3" key="1">
    <citation type="submission" date="2015-02" db="EMBL/GenBank/DDBJ databases">
        <title>Improved understanding of the partial-nitritation anammox process through 23 genomes representing the majority of the microbial community.</title>
        <authorList>
            <person name="Speth D.R."/>
            <person name="In T Zandt M."/>
            <person name="Guerrero Cruz S."/>
            <person name="Jetten M.S."/>
            <person name="Dutilh B.E."/>
        </authorList>
    </citation>
    <scope>NUCLEOTIDE SEQUENCE [LARGE SCALE GENOMIC DNA]</scope>
    <source>
        <strain evidence="2">OLB21</strain>
    </source>
</reference>